<dbReference type="VEuPathDB" id="FungiDB:PC9H_010959"/>
<evidence type="ECO:0000313" key="8">
    <source>
        <dbReference type="Proteomes" id="UP000623687"/>
    </source>
</evidence>
<name>A0A8H6ZKV0_PLEOS</name>
<dbReference type="SUPFAM" id="SSF53927">
    <property type="entry name" value="Cytidine deaminase-like"/>
    <property type="match status" value="1"/>
</dbReference>
<dbReference type="OrthoDB" id="3180714at2759"/>
<dbReference type="Pfam" id="PF00383">
    <property type="entry name" value="dCMP_cyt_deam_1"/>
    <property type="match status" value="1"/>
</dbReference>
<dbReference type="InterPro" id="IPR046341">
    <property type="entry name" value="SET_dom_sf"/>
</dbReference>
<dbReference type="EMBL" id="JACETU010000008">
    <property type="protein sequence ID" value="KAF7422800.1"/>
    <property type="molecule type" value="Genomic_DNA"/>
</dbReference>
<feature type="compositionally biased region" description="Basic and acidic residues" evidence="3">
    <location>
        <begin position="420"/>
        <end position="438"/>
    </location>
</feature>
<dbReference type="GO" id="GO:0052717">
    <property type="term" value="F:tRNA-specific adenosine-34 deaminase activity"/>
    <property type="evidence" value="ECO:0007669"/>
    <property type="project" value="TreeGrafter"/>
</dbReference>
<evidence type="ECO:0000259" key="6">
    <source>
        <dbReference type="PROSITE" id="PS51747"/>
    </source>
</evidence>
<dbReference type="InterPro" id="IPR002125">
    <property type="entry name" value="CMP_dCMP_dom"/>
</dbReference>
<reference evidence="7" key="1">
    <citation type="submission" date="2019-07" db="EMBL/GenBank/DDBJ databases">
        <authorList>
            <person name="Palmer J.M."/>
        </authorList>
    </citation>
    <scope>NUCLEOTIDE SEQUENCE</scope>
    <source>
        <strain evidence="7">PC9</strain>
    </source>
</reference>
<organism evidence="7 8">
    <name type="scientific">Pleurotus ostreatus</name>
    <name type="common">Oyster mushroom</name>
    <name type="synonym">White-rot fungus</name>
    <dbReference type="NCBI Taxonomy" id="5322"/>
    <lineage>
        <taxon>Eukaryota</taxon>
        <taxon>Fungi</taxon>
        <taxon>Dikarya</taxon>
        <taxon>Basidiomycota</taxon>
        <taxon>Agaricomycotina</taxon>
        <taxon>Agaricomycetes</taxon>
        <taxon>Agaricomycetidae</taxon>
        <taxon>Agaricales</taxon>
        <taxon>Pleurotineae</taxon>
        <taxon>Pleurotaceae</taxon>
        <taxon>Pleurotus</taxon>
    </lineage>
</organism>
<keyword evidence="1" id="KW-0819">tRNA processing</keyword>
<dbReference type="SUPFAM" id="SSF82199">
    <property type="entry name" value="SET domain"/>
    <property type="match status" value="1"/>
</dbReference>
<dbReference type="PANTHER" id="PTHR11079:SF156">
    <property type="entry name" value="INACTIVE TRNA-SPECIFIC ADENOSINE DEAMINASE-LIKE PROTEIN 3-RELATED"/>
    <property type="match status" value="1"/>
</dbReference>
<feature type="region of interest" description="Disordered" evidence="3">
    <location>
        <begin position="1"/>
        <end position="34"/>
    </location>
</feature>
<evidence type="ECO:0000259" key="5">
    <source>
        <dbReference type="PROSITE" id="PS50280"/>
    </source>
</evidence>
<protein>
    <recommendedName>
        <fullName evidence="9">SET domain-containing protein</fullName>
    </recommendedName>
</protein>
<evidence type="ECO:0000256" key="3">
    <source>
        <dbReference type="SAM" id="MobiDB-lite"/>
    </source>
</evidence>
<accession>A0A8H6ZKV0</accession>
<dbReference type="GO" id="GO:0005737">
    <property type="term" value="C:cytoplasm"/>
    <property type="evidence" value="ECO:0007669"/>
    <property type="project" value="TreeGrafter"/>
</dbReference>
<dbReference type="CDD" id="cd10540">
    <property type="entry name" value="SET_SpSet7-like"/>
    <property type="match status" value="1"/>
</dbReference>
<feature type="domain" description="CMP/dCMP-type deaminase" evidence="6">
    <location>
        <begin position="800"/>
        <end position="951"/>
    </location>
</feature>
<dbReference type="RefSeq" id="XP_036627832.1">
    <property type="nucleotide sequence ID" value="XM_036780449.1"/>
</dbReference>
<evidence type="ECO:0000256" key="2">
    <source>
        <dbReference type="ARBA" id="ARBA00038160"/>
    </source>
</evidence>
<dbReference type="Pfam" id="PF00856">
    <property type="entry name" value="SET"/>
    <property type="match status" value="1"/>
</dbReference>
<dbReference type="GO" id="GO:0008033">
    <property type="term" value="P:tRNA processing"/>
    <property type="evidence" value="ECO:0007669"/>
    <property type="project" value="UniProtKB-KW"/>
</dbReference>
<dbReference type="PANTHER" id="PTHR11079">
    <property type="entry name" value="CYTOSINE DEAMINASE FAMILY MEMBER"/>
    <property type="match status" value="1"/>
</dbReference>
<feature type="region of interest" description="Disordered" evidence="3">
    <location>
        <begin position="418"/>
        <end position="440"/>
    </location>
</feature>
<dbReference type="Gene3D" id="3.40.140.10">
    <property type="entry name" value="Cytidine Deaminase, domain 2"/>
    <property type="match status" value="1"/>
</dbReference>
<dbReference type="Proteomes" id="UP000623687">
    <property type="component" value="Unassembled WGS sequence"/>
</dbReference>
<dbReference type="InterPro" id="IPR016193">
    <property type="entry name" value="Cytidine_deaminase-like"/>
</dbReference>
<comment type="similarity">
    <text evidence="2">Belongs to the cytidine and deoxycytidylate deaminase family. ADAT3 subfamily.</text>
</comment>
<dbReference type="GeneID" id="59380777"/>
<proteinExistence type="inferred from homology"/>
<dbReference type="CDD" id="cd01285">
    <property type="entry name" value="nucleoside_deaminase"/>
    <property type="match status" value="1"/>
</dbReference>
<keyword evidence="8" id="KW-1185">Reference proteome</keyword>
<feature type="domain" description="SET" evidence="5">
    <location>
        <begin position="475"/>
        <end position="590"/>
    </location>
</feature>
<dbReference type="Gene3D" id="2.170.270.10">
    <property type="entry name" value="SET domain"/>
    <property type="match status" value="1"/>
</dbReference>
<evidence type="ECO:0008006" key="9">
    <source>
        <dbReference type="Google" id="ProtNLM"/>
    </source>
</evidence>
<dbReference type="GO" id="GO:0005634">
    <property type="term" value="C:nucleus"/>
    <property type="evidence" value="ECO:0007669"/>
    <property type="project" value="TreeGrafter"/>
</dbReference>
<keyword evidence="4" id="KW-1133">Transmembrane helix</keyword>
<dbReference type="PROSITE" id="PS50280">
    <property type="entry name" value="SET"/>
    <property type="match status" value="1"/>
</dbReference>
<gene>
    <name evidence="7" type="ORF">PC9H_010959</name>
</gene>
<evidence type="ECO:0000256" key="4">
    <source>
        <dbReference type="SAM" id="Phobius"/>
    </source>
</evidence>
<keyword evidence="4" id="KW-0472">Membrane</keyword>
<feature type="compositionally biased region" description="Pro residues" evidence="3">
    <location>
        <begin position="24"/>
        <end position="33"/>
    </location>
</feature>
<feature type="transmembrane region" description="Helical" evidence="4">
    <location>
        <begin position="65"/>
        <end position="83"/>
    </location>
</feature>
<evidence type="ECO:0000256" key="1">
    <source>
        <dbReference type="ARBA" id="ARBA00022694"/>
    </source>
</evidence>
<dbReference type="InterPro" id="IPR001214">
    <property type="entry name" value="SET_dom"/>
</dbReference>
<dbReference type="AlphaFoldDB" id="A0A8H6ZKV0"/>
<dbReference type="SMART" id="SM00317">
    <property type="entry name" value="SET"/>
    <property type="match status" value="1"/>
</dbReference>
<evidence type="ECO:0000313" key="7">
    <source>
        <dbReference type="EMBL" id="KAF7422800.1"/>
    </source>
</evidence>
<dbReference type="PROSITE" id="PS51747">
    <property type="entry name" value="CYT_DCMP_DEAMINASES_2"/>
    <property type="match status" value="1"/>
</dbReference>
<comment type="caution">
    <text evidence="7">The sequence shown here is derived from an EMBL/GenBank/DDBJ whole genome shotgun (WGS) entry which is preliminary data.</text>
</comment>
<keyword evidence="4" id="KW-0812">Transmembrane</keyword>
<sequence length="973" mass="107749">MVLTDSTLPNPLNPPKGGLHLPDPYQPASPPASPQFYQSTKPMIYATVPVAHPLTQHHHSTRRRFFRAFLVIILAWALIEMLVRSVPEFSYWNSRHGDELALWTDTFAIRKGVDHHHCETEWQEVPSGSPFFPLHATTTFDVPYDLDTMLFLARGPAGGIFTVVSSDEIRDAARVDVVVSYFREEFRDRAKAPKWDTRSPSREQRLDFSVVVTLPANSRTKPLEIKNFEADMPLFGLSAEHLQDSVTFANITLVSSEMFITAQLLVTENALLKTSNGPISGTIYSPDLRLITANAPISGTFNATKSLHLITSNAAIHADIGLTNDGDHSTDAVLKTSNGPIRSFISLLRDKECSSGGIYSIKTTTSNAALGVDFPTAPVNSTLSLDSKTSNAPATVSLHPTYEGRFDLLSSLFTPVLEKSSADDPSGRGRERTIESHSSRGVLSGRVQWAGSNESEGRVQVKSSIAPVLMMRQDPDWQLNPTRCVVRHIEGKGRGIFATRPLPAGTVLEISPVLLFTKDEYSNYGRHTILDHYTFKWKDGRMALALGLGSLLNHSEFPNTSYTINHSSDSITYTTSRQIAADEELCIFYGNNLWFQSADIPGNISPPPFDEDDEDDEWGGLSTIDVYTEHNDIAMRNHNPFSQGDPSQIIPEETLPFDRFKPPPEEETLESIQTMLAWVVDIADPRHTSTMLKWLKHNKLEEEMGHLKRVRKQGGTSTMLLVTALPPANLSSDPPFPQLLESLPQDLLLGTPYAISVPSSVALTPISHQLKNSLWPTIFAPKRKDVGEEWTRGKAAWAWEAVHYVMREASKIKRNGEVPIVSYVPSPYDSGSASELSIAFASHDTRISANHPLRHSVMNVVRKIADYRNTPLNDSITESSSDDNRQNGSHYLLTSLTLFTSHEPCVMCSMALLHSRVKEVVYIRAMGKTGGCGGIACLPILKGVNHRFGILRWKADLVDDKDGVLVVDDDVDA</sequence>